<sequence length="130" mass="14092">MEGEWGNEGEGEHRKLHGPEAFARDSTCALSVFLQNPKKGMNIERHDLAGSAQCDIGCKKWSCVYSVGSVSRLAVGRGARAVFSCVLARLRNGAAVTLRQQTAVCLTTNMICASQSLSRSFLGIHYKTET</sequence>
<evidence type="ECO:0000313" key="1">
    <source>
        <dbReference type="EMBL" id="GBP13275.1"/>
    </source>
</evidence>
<keyword evidence="2" id="KW-1185">Reference proteome</keyword>
<reference evidence="1 2" key="1">
    <citation type="journal article" date="2019" name="Commun. Biol.">
        <title>The bagworm genome reveals a unique fibroin gene that provides high tensile strength.</title>
        <authorList>
            <person name="Kono N."/>
            <person name="Nakamura H."/>
            <person name="Ohtoshi R."/>
            <person name="Tomita M."/>
            <person name="Numata K."/>
            <person name="Arakawa K."/>
        </authorList>
    </citation>
    <scope>NUCLEOTIDE SEQUENCE [LARGE SCALE GENOMIC DNA]</scope>
</reference>
<accession>A0A4C1TGN1</accession>
<gene>
    <name evidence="1" type="ORF">EVAR_8200_1</name>
</gene>
<protein>
    <submittedName>
        <fullName evidence="1">Uncharacterized protein</fullName>
    </submittedName>
</protein>
<dbReference type="EMBL" id="BGZK01000056">
    <property type="protein sequence ID" value="GBP13275.1"/>
    <property type="molecule type" value="Genomic_DNA"/>
</dbReference>
<comment type="caution">
    <text evidence="1">The sequence shown here is derived from an EMBL/GenBank/DDBJ whole genome shotgun (WGS) entry which is preliminary data.</text>
</comment>
<organism evidence="1 2">
    <name type="scientific">Eumeta variegata</name>
    <name type="common">Bagworm moth</name>
    <name type="synonym">Eumeta japonica</name>
    <dbReference type="NCBI Taxonomy" id="151549"/>
    <lineage>
        <taxon>Eukaryota</taxon>
        <taxon>Metazoa</taxon>
        <taxon>Ecdysozoa</taxon>
        <taxon>Arthropoda</taxon>
        <taxon>Hexapoda</taxon>
        <taxon>Insecta</taxon>
        <taxon>Pterygota</taxon>
        <taxon>Neoptera</taxon>
        <taxon>Endopterygota</taxon>
        <taxon>Lepidoptera</taxon>
        <taxon>Glossata</taxon>
        <taxon>Ditrysia</taxon>
        <taxon>Tineoidea</taxon>
        <taxon>Psychidae</taxon>
        <taxon>Oiketicinae</taxon>
        <taxon>Eumeta</taxon>
    </lineage>
</organism>
<dbReference type="Proteomes" id="UP000299102">
    <property type="component" value="Unassembled WGS sequence"/>
</dbReference>
<proteinExistence type="predicted"/>
<evidence type="ECO:0000313" key="2">
    <source>
        <dbReference type="Proteomes" id="UP000299102"/>
    </source>
</evidence>
<name>A0A4C1TGN1_EUMVA</name>
<dbReference type="AlphaFoldDB" id="A0A4C1TGN1"/>